<evidence type="ECO:0000313" key="2">
    <source>
        <dbReference type="EMBL" id="CAG7725712.1"/>
    </source>
</evidence>
<accession>A0A8J2JXB6</accession>
<proteinExistence type="predicted"/>
<evidence type="ECO:0000256" key="1">
    <source>
        <dbReference type="SAM" id="MobiDB-lite"/>
    </source>
</evidence>
<dbReference type="EMBL" id="CAJVCH010125904">
    <property type="protein sequence ID" value="CAG7725712.1"/>
    <property type="molecule type" value="Genomic_DNA"/>
</dbReference>
<protein>
    <submittedName>
        <fullName evidence="2">Uncharacterized protein</fullName>
    </submittedName>
</protein>
<comment type="caution">
    <text evidence="2">The sequence shown here is derived from an EMBL/GenBank/DDBJ whole genome shotgun (WGS) entry which is preliminary data.</text>
</comment>
<gene>
    <name evidence="2" type="ORF">AFUS01_LOCUS14659</name>
</gene>
<organism evidence="2 3">
    <name type="scientific">Allacma fusca</name>
    <dbReference type="NCBI Taxonomy" id="39272"/>
    <lineage>
        <taxon>Eukaryota</taxon>
        <taxon>Metazoa</taxon>
        <taxon>Ecdysozoa</taxon>
        <taxon>Arthropoda</taxon>
        <taxon>Hexapoda</taxon>
        <taxon>Collembola</taxon>
        <taxon>Symphypleona</taxon>
        <taxon>Sminthuridae</taxon>
        <taxon>Allacma</taxon>
    </lineage>
</organism>
<dbReference type="Proteomes" id="UP000708208">
    <property type="component" value="Unassembled WGS sequence"/>
</dbReference>
<sequence length="55" mass="6287">MRPLLPTPNYPPPPMALIHFQAIHRPRATHPRQMVPNPMHPPRSVPSLMSHRLPA</sequence>
<feature type="non-terminal residue" evidence="2">
    <location>
        <position position="55"/>
    </location>
</feature>
<name>A0A8J2JXB6_9HEXA</name>
<feature type="region of interest" description="Disordered" evidence="1">
    <location>
        <begin position="30"/>
        <end position="55"/>
    </location>
</feature>
<keyword evidence="3" id="KW-1185">Reference proteome</keyword>
<evidence type="ECO:0000313" key="3">
    <source>
        <dbReference type="Proteomes" id="UP000708208"/>
    </source>
</evidence>
<reference evidence="2" key="1">
    <citation type="submission" date="2021-06" db="EMBL/GenBank/DDBJ databases">
        <authorList>
            <person name="Hodson N. C."/>
            <person name="Mongue J. A."/>
            <person name="Jaron S. K."/>
        </authorList>
    </citation>
    <scope>NUCLEOTIDE SEQUENCE</scope>
</reference>
<dbReference type="AlphaFoldDB" id="A0A8J2JXB6"/>